<dbReference type="AlphaFoldDB" id="A0A9N8N851"/>
<gene>
    <name evidence="3" type="ORF">R70211_07237</name>
</gene>
<organism evidence="3 4">
    <name type="scientific">Paraburkholderia domus</name>
    <dbReference type="NCBI Taxonomy" id="2793075"/>
    <lineage>
        <taxon>Bacteria</taxon>
        <taxon>Pseudomonadati</taxon>
        <taxon>Pseudomonadota</taxon>
        <taxon>Betaproteobacteria</taxon>
        <taxon>Burkholderiales</taxon>
        <taxon>Burkholderiaceae</taxon>
        <taxon>Paraburkholderia</taxon>
    </lineage>
</organism>
<evidence type="ECO:0000256" key="1">
    <source>
        <dbReference type="ARBA" id="ARBA00023002"/>
    </source>
</evidence>
<name>A0A9N8N851_9BURK</name>
<dbReference type="SUPFAM" id="SSF51430">
    <property type="entry name" value="NAD(P)-linked oxidoreductase"/>
    <property type="match status" value="1"/>
</dbReference>
<dbReference type="Proteomes" id="UP000675121">
    <property type="component" value="Unassembled WGS sequence"/>
</dbReference>
<accession>A0A9N8N851</accession>
<dbReference type="InterPro" id="IPR023210">
    <property type="entry name" value="NADP_OxRdtase_dom"/>
</dbReference>
<dbReference type="GO" id="GO:0005737">
    <property type="term" value="C:cytoplasm"/>
    <property type="evidence" value="ECO:0007669"/>
    <property type="project" value="TreeGrafter"/>
</dbReference>
<feature type="domain" description="NADP-dependent oxidoreductase" evidence="2">
    <location>
        <begin position="99"/>
        <end position="392"/>
    </location>
</feature>
<keyword evidence="4" id="KW-1185">Reference proteome</keyword>
<comment type="caution">
    <text evidence="3">The sequence shown here is derived from an EMBL/GenBank/DDBJ whole genome shotgun (WGS) entry which is preliminary data.</text>
</comment>
<dbReference type="Pfam" id="PF00248">
    <property type="entry name" value="Aldo_ket_red"/>
    <property type="match status" value="1"/>
</dbReference>
<dbReference type="GO" id="GO:0016491">
    <property type="term" value="F:oxidoreductase activity"/>
    <property type="evidence" value="ECO:0007669"/>
    <property type="project" value="UniProtKB-KW"/>
</dbReference>
<evidence type="ECO:0000313" key="4">
    <source>
        <dbReference type="Proteomes" id="UP000675121"/>
    </source>
</evidence>
<keyword evidence="1" id="KW-0560">Oxidoreductase</keyword>
<reference evidence="3" key="1">
    <citation type="submission" date="2021-02" db="EMBL/GenBank/DDBJ databases">
        <authorList>
            <person name="Vanwijnsberghe S."/>
        </authorList>
    </citation>
    <scope>NUCLEOTIDE SEQUENCE</scope>
    <source>
        <strain evidence="3">R-70211</strain>
    </source>
</reference>
<dbReference type="InterPro" id="IPR036812">
    <property type="entry name" value="NAD(P)_OxRdtase_dom_sf"/>
</dbReference>
<dbReference type="PANTHER" id="PTHR43625:SF27">
    <property type="entry name" value="ALDO-KETO REDUCTASE"/>
    <property type="match status" value="1"/>
</dbReference>
<sequence>MRIATWMLAAAVGSPSRGWSRIGAKRLLPGSDAVKIVGGELETEQHEIEARKEVSISTDFPAGAEHWDAPIFAVGVMNYQWRRVMKTRKLGKDLEVSAVGLGCMGMTGVYGPGVEKADMIKLIHDAHDRGVTFFDTAEAYGPFANEALIGEALQPIRDSVIIATKFGFDINLETGERSGATNSRPEHIKAVAEAALKRLKTDRIDLFYQHRVDLHVPIEDVAGAVKDLIVEGKVKHFGLSEAGVQTIRRAHAVQPVTAVQSEYSLFWRGPEAELLPALEELGIGFVPFSPLGAGFLTGKIDENTKFEKGDFRNLVPRFSPEARKANMALVGVLKGVADRKGATPAQVALAWLLAQKPWIVPIPGTTKLHRLEENLGAIDLELTASDLAEINAEASKIEVQGERLPEAVLKMTGH</sequence>
<dbReference type="Gene3D" id="3.20.20.100">
    <property type="entry name" value="NADP-dependent oxidoreductase domain"/>
    <property type="match status" value="1"/>
</dbReference>
<evidence type="ECO:0000259" key="2">
    <source>
        <dbReference type="Pfam" id="PF00248"/>
    </source>
</evidence>
<dbReference type="InterPro" id="IPR050791">
    <property type="entry name" value="Aldo-Keto_reductase"/>
</dbReference>
<dbReference type="PANTHER" id="PTHR43625">
    <property type="entry name" value="AFLATOXIN B1 ALDEHYDE REDUCTASE"/>
    <property type="match status" value="1"/>
</dbReference>
<protein>
    <recommendedName>
        <fullName evidence="2">NADP-dependent oxidoreductase domain-containing protein</fullName>
    </recommendedName>
</protein>
<dbReference type="CDD" id="cd19078">
    <property type="entry name" value="AKR_AKR13C1_2"/>
    <property type="match status" value="1"/>
</dbReference>
<dbReference type="EMBL" id="CAJNAS010000036">
    <property type="protein sequence ID" value="CAE6964574.1"/>
    <property type="molecule type" value="Genomic_DNA"/>
</dbReference>
<evidence type="ECO:0000313" key="3">
    <source>
        <dbReference type="EMBL" id="CAE6964574.1"/>
    </source>
</evidence>
<proteinExistence type="predicted"/>